<keyword evidence="2 6" id="KW-0812">Transmembrane</keyword>
<dbReference type="GO" id="GO:0005385">
    <property type="term" value="F:zinc ion transmembrane transporter activity"/>
    <property type="evidence" value="ECO:0007669"/>
    <property type="project" value="TreeGrafter"/>
</dbReference>
<feature type="coiled-coil region" evidence="5">
    <location>
        <begin position="164"/>
        <end position="191"/>
    </location>
</feature>
<proteinExistence type="predicted"/>
<dbReference type="OrthoDB" id="448280at2759"/>
<comment type="caution">
    <text evidence="7">The sequence shown here is derived from an EMBL/GenBank/DDBJ whole genome shotgun (WGS) entry which is preliminary data.</text>
</comment>
<evidence type="ECO:0000313" key="8">
    <source>
        <dbReference type="Proteomes" id="UP001152888"/>
    </source>
</evidence>
<dbReference type="PANTHER" id="PTHR11040">
    <property type="entry name" value="ZINC/IRON TRANSPORTER"/>
    <property type="match status" value="1"/>
</dbReference>
<feature type="transmembrane region" description="Helical" evidence="6">
    <location>
        <begin position="335"/>
        <end position="356"/>
    </location>
</feature>
<feature type="transmembrane region" description="Helical" evidence="6">
    <location>
        <begin position="6"/>
        <end position="32"/>
    </location>
</feature>
<evidence type="ECO:0000256" key="4">
    <source>
        <dbReference type="ARBA" id="ARBA00023136"/>
    </source>
</evidence>
<feature type="transmembrane region" description="Helical" evidence="6">
    <location>
        <begin position="368"/>
        <end position="387"/>
    </location>
</feature>
<feature type="transmembrane region" description="Helical" evidence="6">
    <location>
        <begin position="53"/>
        <end position="77"/>
    </location>
</feature>
<evidence type="ECO:0000256" key="2">
    <source>
        <dbReference type="ARBA" id="ARBA00022692"/>
    </source>
</evidence>
<gene>
    <name evidence="7" type="ORF">ACAOBT_LOCUS25107</name>
</gene>
<dbReference type="AlphaFoldDB" id="A0A9P0LV83"/>
<evidence type="ECO:0000256" key="6">
    <source>
        <dbReference type="SAM" id="Phobius"/>
    </source>
</evidence>
<sequence>MDVQTTKIVVAILFAAIRFFFGVLPVKLYYVLRRWEGDDGSNTFVNQRRHTQVNCAIALCQSFGGGVLFATCFLHMMLEVQSSVEDLKRIGDLNTEYPLSQLTICLGFFFVYFLEEISHWFLSKVPKDCEPAITKKVNNFTKASVSPLDTSETASNAFMIEDSYKKVEKQYENETEKEDEVSKEMVTLEEENRKNTVYDTLSLNSEAAKQRAEELDVPKELIEENDEKVEKEITDKQHMMRGVLIVVALCFHAVFEGLAIGLQKSTADIWFLFTAVSIHSATILFCISLELLLAKSRVSFIYTQMIFLALASPFGVLLGLVVTQKYDTETKSKSMAVVLLEGLSAGTILYITFFEVLNREKERRVYRVYRAFCIIGGFSLMAFLQYLEVYGFYHSSYQNATMSSSAII</sequence>
<reference evidence="7" key="1">
    <citation type="submission" date="2022-03" db="EMBL/GenBank/DDBJ databases">
        <authorList>
            <person name="Sayadi A."/>
        </authorList>
    </citation>
    <scope>NUCLEOTIDE SEQUENCE</scope>
</reference>
<evidence type="ECO:0000256" key="3">
    <source>
        <dbReference type="ARBA" id="ARBA00022989"/>
    </source>
</evidence>
<evidence type="ECO:0000313" key="7">
    <source>
        <dbReference type="EMBL" id="CAH1999659.1"/>
    </source>
</evidence>
<organism evidence="7 8">
    <name type="scientific">Acanthoscelides obtectus</name>
    <name type="common">Bean weevil</name>
    <name type="synonym">Bruchus obtectus</name>
    <dbReference type="NCBI Taxonomy" id="200917"/>
    <lineage>
        <taxon>Eukaryota</taxon>
        <taxon>Metazoa</taxon>
        <taxon>Ecdysozoa</taxon>
        <taxon>Arthropoda</taxon>
        <taxon>Hexapoda</taxon>
        <taxon>Insecta</taxon>
        <taxon>Pterygota</taxon>
        <taxon>Neoptera</taxon>
        <taxon>Endopterygota</taxon>
        <taxon>Coleoptera</taxon>
        <taxon>Polyphaga</taxon>
        <taxon>Cucujiformia</taxon>
        <taxon>Chrysomeloidea</taxon>
        <taxon>Chrysomelidae</taxon>
        <taxon>Bruchinae</taxon>
        <taxon>Bruchini</taxon>
        <taxon>Acanthoscelides</taxon>
    </lineage>
</organism>
<feature type="transmembrane region" description="Helical" evidence="6">
    <location>
        <begin position="269"/>
        <end position="293"/>
    </location>
</feature>
<dbReference type="GO" id="GO:0005886">
    <property type="term" value="C:plasma membrane"/>
    <property type="evidence" value="ECO:0007669"/>
    <property type="project" value="TreeGrafter"/>
</dbReference>
<dbReference type="PANTHER" id="PTHR11040:SF203">
    <property type="entry name" value="FI18611P1-RELATED"/>
    <property type="match status" value="1"/>
</dbReference>
<accession>A0A9P0LV83</accession>
<feature type="transmembrane region" description="Helical" evidence="6">
    <location>
        <begin position="243"/>
        <end position="263"/>
    </location>
</feature>
<name>A0A9P0LV83_ACAOB</name>
<feature type="transmembrane region" description="Helical" evidence="6">
    <location>
        <begin position="97"/>
        <end position="114"/>
    </location>
</feature>
<evidence type="ECO:0000256" key="1">
    <source>
        <dbReference type="ARBA" id="ARBA00004141"/>
    </source>
</evidence>
<dbReference type="InterPro" id="IPR003689">
    <property type="entry name" value="ZIP"/>
</dbReference>
<dbReference type="Proteomes" id="UP001152888">
    <property type="component" value="Unassembled WGS sequence"/>
</dbReference>
<dbReference type="EMBL" id="CAKOFQ010007374">
    <property type="protein sequence ID" value="CAH1999659.1"/>
    <property type="molecule type" value="Genomic_DNA"/>
</dbReference>
<evidence type="ECO:0000256" key="5">
    <source>
        <dbReference type="SAM" id="Coils"/>
    </source>
</evidence>
<keyword evidence="5" id="KW-0175">Coiled coil</keyword>
<keyword evidence="3 6" id="KW-1133">Transmembrane helix</keyword>
<protein>
    <submittedName>
        <fullName evidence="7">Uncharacterized protein</fullName>
    </submittedName>
</protein>
<keyword evidence="4 6" id="KW-0472">Membrane</keyword>
<keyword evidence="8" id="KW-1185">Reference proteome</keyword>
<comment type="subcellular location">
    <subcellularLocation>
        <location evidence="1">Membrane</location>
        <topology evidence="1">Multi-pass membrane protein</topology>
    </subcellularLocation>
</comment>
<feature type="transmembrane region" description="Helical" evidence="6">
    <location>
        <begin position="305"/>
        <end position="323"/>
    </location>
</feature>
<dbReference type="Pfam" id="PF02535">
    <property type="entry name" value="Zip"/>
    <property type="match status" value="1"/>
</dbReference>